<organism evidence="2 3">
    <name type="scientific">Araneus ventricosus</name>
    <name type="common">Orbweaver spider</name>
    <name type="synonym">Epeira ventricosa</name>
    <dbReference type="NCBI Taxonomy" id="182803"/>
    <lineage>
        <taxon>Eukaryota</taxon>
        <taxon>Metazoa</taxon>
        <taxon>Ecdysozoa</taxon>
        <taxon>Arthropoda</taxon>
        <taxon>Chelicerata</taxon>
        <taxon>Arachnida</taxon>
        <taxon>Araneae</taxon>
        <taxon>Araneomorphae</taxon>
        <taxon>Entelegynae</taxon>
        <taxon>Araneoidea</taxon>
        <taxon>Araneidae</taxon>
        <taxon>Araneus</taxon>
    </lineage>
</organism>
<name>A0A4Y2A643_ARAVE</name>
<reference evidence="2 3" key="1">
    <citation type="journal article" date="2019" name="Sci. Rep.">
        <title>Orb-weaving spider Araneus ventricosus genome elucidates the spidroin gene catalogue.</title>
        <authorList>
            <person name="Kono N."/>
            <person name="Nakamura H."/>
            <person name="Ohtoshi R."/>
            <person name="Moran D.A.P."/>
            <person name="Shinohara A."/>
            <person name="Yoshida Y."/>
            <person name="Fujiwara M."/>
            <person name="Mori M."/>
            <person name="Tomita M."/>
            <person name="Arakawa K."/>
        </authorList>
    </citation>
    <scope>NUCLEOTIDE SEQUENCE [LARGE SCALE GENOMIC DNA]</scope>
</reference>
<evidence type="ECO:0000259" key="1">
    <source>
        <dbReference type="PROSITE" id="PS50879"/>
    </source>
</evidence>
<dbReference type="EMBL" id="BGPR01079599">
    <property type="protein sequence ID" value="GBL75193.1"/>
    <property type="molecule type" value="Genomic_DNA"/>
</dbReference>
<keyword evidence="3" id="KW-1185">Reference proteome</keyword>
<gene>
    <name evidence="2" type="ORF">AVEN_231214_1</name>
</gene>
<proteinExistence type="predicted"/>
<dbReference type="PROSITE" id="PS50879">
    <property type="entry name" value="RNASE_H_1"/>
    <property type="match status" value="1"/>
</dbReference>
<dbReference type="SUPFAM" id="SSF53098">
    <property type="entry name" value="Ribonuclease H-like"/>
    <property type="match status" value="1"/>
</dbReference>
<evidence type="ECO:0000313" key="2">
    <source>
        <dbReference type="EMBL" id="GBL75193.1"/>
    </source>
</evidence>
<comment type="caution">
    <text evidence="2">The sequence shown here is derived from an EMBL/GenBank/DDBJ whole genome shotgun (WGS) entry which is preliminary data.</text>
</comment>
<dbReference type="Proteomes" id="UP000499080">
    <property type="component" value="Unassembled WGS sequence"/>
</dbReference>
<dbReference type="Pfam" id="PF00075">
    <property type="entry name" value="RNase_H"/>
    <property type="match status" value="1"/>
</dbReference>
<feature type="domain" description="RNase H type-1" evidence="1">
    <location>
        <begin position="1"/>
        <end position="82"/>
    </location>
</feature>
<dbReference type="Gene3D" id="3.30.420.10">
    <property type="entry name" value="Ribonuclease H-like superfamily/Ribonuclease H"/>
    <property type="match status" value="1"/>
</dbReference>
<accession>A0A4Y2A643</accession>
<dbReference type="GO" id="GO:0003676">
    <property type="term" value="F:nucleic acid binding"/>
    <property type="evidence" value="ECO:0007669"/>
    <property type="project" value="InterPro"/>
</dbReference>
<sequence>MVALNEAVKSATTLKTNLPFTIFVNNRASIQASSSPKTTNKTAREIYEILLENPHIKISWIKAHVGYFGNEVADSLAKAAAESNDIQLNIKLPTCHVKNIPQKDIMEQRQSE</sequence>
<dbReference type="AlphaFoldDB" id="A0A4Y2A643"/>
<dbReference type="InterPro" id="IPR002156">
    <property type="entry name" value="RNaseH_domain"/>
</dbReference>
<dbReference type="InterPro" id="IPR036397">
    <property type="entry name" value="RNaseH_sf"/>
</dbReference>
<dbReference type="OrthoDB" id="6514649at2759"/>
<protein>
    <recommendedName>
        <fullName evidence="1">RNase H type-1 domain-containing protein</fullName>
    </recommendedName>
</protein>
<dbReference type="GO" id="GO:0004523">
    <property type="term" value="F:RNA-DNA hybrid ribonuclease activity"/>
    <property type="evidence" value="ECO:0007669"/>
    <property type="project" value="InterPro"/>
</dbReference>
<evidence type="ECO:0000313" key="3">
    <source>
        <dbReference type="Proteomes" id="UP000499080"/>
    </source>
</evidence>
<dbReference type="InterPro" id="IPR012337">
    <property type="entry name" value="RNaseH-like_sf"/>
</dbReference>